<dbReference type="Proteomes" id="UP000192223">
    <property type="component" value="Unplaced"/>
</dbReference>
<sequence>MWNKQDYLPCLPHQTDKCIYVGFFHDGYVNCPYPGCVDENECSPEGLVSSKKSNGNVVLLSSLSTLAVLFCVFIIGIYLCRKYSKLCWNHQFAVAETNEANVNRSVLISGPVPTSVGSQSGPYATSTALSTEENKDLPPSYESLFPDR</sequence>
<name>A0A7F5RF17_AGRPL</name>
<keyword evidence="2" id="KW-0812">Transmembrane</keyword>
<feature type="transmembrane region" description="Helical" evidence="2">
    <location>
        <begin position="57"/>
        <end position="80"/>
    </location>
</feature>
<keyword evidence="3" id="KW-1185">Reference proteome</keyword>
<protein>
    <submittedName>
        <fullName evidence="4">Uncharacterized protein LOC112905746</fullName>
    </submittedName>
</protein>
<keyword evidence="2" id="KW-1133">Transmembrane helix</keyword>
<keyword evidence="2" id="KW-0472">Membrane</keyword>
<feature type="compositionally biased region" description="Polar residues" evidence="1">
    <location>
        <begin position="115"/>
        <end position="131"/>
    </location>
</feature>
<dbReference type="InParanoid" id="A0A7F5RF17"/>
<gene>
    <name evidence="4" type="primary">LOC112905746</name>
</gene>
<evidence type="ECO:0000256" key="1">
    <source>
        <dbReference type="SAM" id="MobiDB-lite"/>
    </source>
</evidence>
<dbReference type="RefSeq" id="XP_025834562.1">
    <property type="nucleotide sequence ID" value="XM_025978777.1"/>
</dbReference>
<dbReference type="KEGG" id="apln:112905746"/>
<evidence type="ECO:0000256" key="2">
    <source>
        <dbReference type="SAM" id="Phobius"/>
    </source>
</evidence>
<proteinExistence type="predicted"/>
<accession>A0A7F5RF17</accession>
<dbReference type="OrthoDB" id="47276at2759"/>
<dbReference type="AlphaFoldDB" id="A0A7F5RF17"/>
<evidence type="ECO:0000313" key="3">
    <source>
        <dbReference type="Proteomes" id="UP000192223"/>
    </source>
</evidence>
<feature type="region of interest" description="Disordered" evidence="1">
    <location>
        <begin position="113"/>
        <end position="148"/>
    </location>
</feature>
<reference evidence="4" key="1">
    <citation type="submission" date="2025-08" db="UniProtKB">
        <authorList>
            <consortium name="RefSeq"/>
        </authorList>
    </citation>
    <scope>IDENTIFICATION</scope>
    <source>
        <tissue evidence="4">Entire body</tissue>
    </source>
</reference>
<evidence type="ECO:0000313" key="4">
    <source>
        <dbReference type="RefSeq" id="XP_025834562.1"/>
    </source>
</evidence>
<dbReference type="GeneID" id="112905746"/>
<organism evidence="3 4">
    <name type="scientific">Agrilus planipennis</name>
    <name type="common">Emerald ash borer</name>
    <name type="synonym">Agrilus marcopoli</name>
    <dbReference type="NCBI Taxonomy" id="224129"/>
    <lineage>
        <taxon>Eukaryota</taxon>
        <taxon>Metazoa</taxon>
        <taxon>Ecdysozoa</taxon>
        <taxon>Arthropoda</taxon>
        <taxon>Hexapoda</taxon>
        <taxon>Insecta</taxon>
        <taxon>Pterygota</taxon>
        <taxon>Neoptera</taxon>
        <taxon>Endopterygota</taxon>
        <taxon>Coleoptera</taxon>
        <taxon>Polyphaga</taxon>
        <taxon>Elateriformia</taxon>
        <taxon>Buprestoidea</taxon>
        <taxon>Buprestidae</taxon>
        <taxon>Agrilinae</taxon>
        <taxon>Agrilus</taxon>
    </lineage>
</organism>